<organism evidence="13 14">
    <name type="scientific">Geotrypetes seraphini</name>
    <name type="common">Gaboon caecilian</name>
    <name type="synonym">Caecilia seraphini</name>
    <dbReference type="NCBI Taxonomy" id="260995"/>
    <lineage>
        <taxon>Eukaryota</taxon>
        <taxon>Metazoa</taxon>
        <taxon>Chordata</taxon>
        <taxon>Craniata</taxon>
        <taxon>Vertebrata</taxon>
        <taxon>Euteleostomi</taxon>
        <taxon>Amphibia</taxon>
        <taxon>Gymnophiona</taxon>
        <taxon>Geotrypetes</taxon>
    </lineage>
</organism>
<dbReference type="Proteomes" id="UP000515159">
    <property type="component" value="Chromosome 3"/>
</dbReference>
<keyword evidence="13" id="KW-1185">Reference proteome</keyword>
<evidence type="ECO:0000256" key="3">
    <source>
        <dbReference type="ARBA" id="ARBA00022491"/>
    </source>
</evidence>
<dbReference type="Pfam" id="PF13922">
    <property type="entry name" value="PHD_3"/>
    <property type="match status" value="1"/>
</dbReference>
<dbReference type="GO" id="GO:0042975">
    <property type="term" value="F:peroxisome proliferator activated receptor binding"/>
    <property type="evidence" value="ECO:0007669"/>
    <property type="project" value="TreeGrafter"/>
</dbReference>
<gene>
    <name evidence="14" type="primary">ASXL2</name>
</gene>
<dbReference type="GeneID" id="117356782"/>
<evidence type="ECO:0000256" key="4">
    <source>
        <dbReference type="ARBA" id="ARBA00022723"/>
    </source>
</evidence>
<dbReference type="GO" id="GO:0003677">
    <property type="term" value="F:DNA binding"/>
    <property type="evidence" value="ECO:0007669"/>
    <property type="project" value="InterPro"/>
</dbReference>
<evidence type="ECO:0000259" key="11">
    <source>
        <dbReference type="PROSITE" id="PS51913"/>
    </source>
</evidence>
<keyword evidence="6" id="KW-0862">Zinc</keyword>
<dbReference type="GO" id="GO:0009887">
    <property type="term" value="P:animal organ morphogenesis"/>
    <property type="evidence" value="ECO:0007669"/>
    <property type="project" value="TreeGrafter"/>
</dbReference>
<feature type="compositionally biased region" description="Polar residues" evidence="10">
    <location>
        <begin position="703"/>
        <end position="712"/>
    </location>
</feature>
<feature type="region of interest" description="Disordered" evidence="10">
    <location>
        <begin position="442"/>
        <end position="597"/>
    </location>
</feature>
<evidence type="ECO:0000256" key="6">
    <source>
        <dbReference type="ARBA" id="ARBA00022833"/>
    </source>
</evidence>
<comment type="subcellular location">
    <subcellularLocation>
        <location evidence="1">Nucleus</location>
    </subcellularLocation>
</comment>
<keyword evidence="9" id="KW-0539">Nucleus</keyword>
<dbReference type="InParanoid" id="A0A6P8PW43"/>
<proteinExistence type="inferred from homology"/>
<dbReference type="PANTHER" id="PTHR13578:SF11">
    <property type="entry name" value="POLYCOMB GROUP PROTEIN ASXL2-RELATED"/>
    <property type="match status" value="1"/>
</dbReference>
<dbReference type="InterPro" id="IPR026905">
    <property type="entry name" value="ASX-like_PHD"/>
</dbReference>
<keyword evidence="7" id="KW-0805">Transcription regulation</keyword>
<evidence type="ECO:0000259" key="12">
    <source>
        <dbReference type="PROSITE" id="PS51916"/>
    </source>
</evidence>
<dbReference type="GO" id="GO:0035517">
    <property type="term" value="C:PR-DUB complex"/>
    <property type="evidence" value="ECO:0007669"/>
    <property type="project" value="TreeGrafter"/>
</dbReference>
<keyword evidence="8" id="KW-0804">Transcription</keyword>
<dbReference type="OrthoDB" id="9348951at2759"/>
<comment type="similarity">
    <text evidence="2">Belongs to the Asx family.</text>
</comment>
<dbReference type="GO" id="GO:0003682">
    <property type="term" value="F:chromatin binding"/>
    <property type="evidence" value="ECO:0007669"/>
    <property type="project" value="TreeGrafter"/>
</dbReference>
<dbReference type="CTD" id="55252"/>
<feature type="compositionally biased region" description="Basic and acidic residues" evidence="10">
    <location>
        <begin position="489"/>
        <end position="514"/>
    </location>
</feature>
<dbReference type="Pfam" id="PF05066">
    <property type="entry name" value="HARE-HTH"/>
    <property type="match status" value="1"/>
</dbReference>
<feature type="region of interest" description="Disordered" evidence="10">
    <location>
        <begin position="685"/>
        <end position="730"/>
    </location>
</feature>
<keyword evidence="4" id="KW-0479">Metal-binding</keyword>
<dbReference type="InterPro" id="IPR007759">
    <property type="entry name" value="Asxl_HARE-HTH"/>
</dbReference>
<dbReference type="PROSITE" id="PS51913">
    <property type="entry name" value="HTH_HARE"/>
    <property type="match status" value="1"/>
</dbReference>
<dbReference type="InterPro" id="IPR028020">
    <property type="entry name" value="ASX_DEUBAD_dom"/>
</dbReference>
<feature type="compositionally biased region" description="Low complexity" evidence="10">
    <location>
        <begin position="149"/>
        <end position="164"/>
    </location>
</feature>
<dbReference type="Pfam" id="PF13919">
    <property type="entry name" value="ASXH"/>
    <property type="match status" value="1"/>
</dbReference>
<feature type="domain" description="HTH HARE-type" evidence="11">
    <location>
        <begin position="11"/>
        <end position="85"/>
    </location>
</feature>
<accession>A0A6P8PW43</accession>
<protein>
    <submittedName>
        <fullName evidence="14">Polycomb group protein ASXL2 isoform X1</fullName>
    </submittedName>
</protein>
<feature type="compositionally biased region" description="Basic and acidic residues" evidence="10">
    <location>
        <begin position="442"/>
        <end position="470"/>
    </location>
</feature>
<evidence type="ECO:0000256" key="9">
    <source>
        <dbReference type="ARBA" id="ARBA00023242"/>
    </source>
</evidence>
<feature type="compositionally biased region" description="Basic residues" evidence="10">
    <location>
        <begin position="187"/>
        <end position="198"/>
    </location>
</feature>
<feature type="compositionally biased region" description="Gly residues" evidence="10">
    <location>
        <begin position="687"/>
        <end position="702"/>
    </location>
</feature>
<feature type="region of interest" description="Disordered" evidence="10">
    <location>
        <begin position="94"/>
        <end position="250"/>
    </location>
</feature>
<feature type="region of interest" description="Disordered" evidence="10">
    <location>
        <begin position="1004"/>
        <end position="1023"/>
    </location>
</feature>
<evidence type="ECO:0000256" key="8">
    <source>
        <dbReference type="ARBA" id="ARBA00023163"/>
    </source>
</evidence>
<dbReference type="FunCoup" id="A0A6P8PW43">
    <property type="interactions" value="2282"/>
</dbReference>
<feature type="compositionally biased region" description="Low complexity" evidence="10">
    <location>
        <begin position="102"/>
        <end position="130"/>
    </location>
</feature>
<feature type="compositionally biased region" description="Low complexity" evidence="10">
    <location>
        <begin position="234"/>
        <end position="246"/>
    </location>
</feature>
<dbReference type="GO" id="GO:0045944">
    <property type="term" value="P:positive regulation of transcription by RNA polymerase II"/>
    <property type="evidence" value="ECO:0007669"/>
    <property type="project" value="TreeGrafter"/>
</dbReference>
<evidence type="ECO:0000256" key="2">
    <source>
        <dbReference type="ARBA" id="ARBA00006391"/>
    </source>
</evidence>
<evidence type="ECO:0000313" key="13">
    <source>
        <dbReference type="Proteomes" id="UP000515159"/>
    </source>
</evidence>
<evidence type="ECO:0000256" key="5">
    <source>
        <dbReference type="ARBA" id="ARBA00022771"/>
    </source>
</evidence>
<dbReference type="PANTHER" id="PTHR13578">
    <property type="entry name" value="ADDITIONAL SEX COMBS LIKE PROTEIN ASXL"/>
    <property type="match status" value="1"/>
</dbReference>
<evidence type="ECO:0000256" key="1">
    <source>
        <dbReference type="ARBA" id="ARBA00004123"/>
    </source>
</evidence>
<evidence type="ECO:0000256" key="7">
    <source>
        <dbReference type="ARBA" id="ARBA00023015"/>
    </source>
</evidence>
<evidence type="ECO:0000256" key="10">
    <source>
        <dbReference type="SAM" id="MobiDB-lite"/>
    </source>
</evidence>
<dbReference type="PROSITE" id="PS51916">
    <property type="entry name" value="DEUBAD"/>
    <property type="match status" value="1"/>
</dbReference>
<evidence type="ECO:0000313" key="14">
    <source>
        <dbReference type="RefSeq" id="XP_033792352.1"/>
    </source>
</evidence>
<feature type="compositionally biased region" description="Polar residues" evidence="10">
    <location>
        <begin position="547"/>
        <end position="556"/>
    </location>
</feature>
<dbReference type="RefSeq" id="XP_033792352.1">
    <property type="nucleotide sequence ID" value="XM_033936461.1"/>
</dbReference>
<dbReference type="InterPro" id="IPR044867">
    <property type="entry name" value="DEUBAD_dom"/>
</dbReference>
<keyword evidence="5" id="KW-0863">Zinc-finger</keyword>
<feature type="domain" description="DEUBAD" evidence="12">
    <location>
        <begin position="285"/>
        <end position="394"/>
    </location>
</feature>
<feature type="compositionally biased region" description="Basic and acidic residues" evidence="10">
    <location>
        <begin position="1014"/>
        <end position="1023"/>
    </location>
</feature>
<keyword evidence="3" id="KW-0678">Repressor</keyword>
<reference evidence="14" key="1">
    <citation type="submission" date="2025-08" db="UniProtKB">
        <authorList>
            <consortium name="RefSeq"/>
        </authorList>
    </citation>
    <scope>IDENTIFICATION</scope>
</reference>
<sequence>MRDRQRRKKGRTWAEAAKTVLEKYPNTPMSHKEILQVIQKEGLKEISGTSPLACLNAMLHTNSRGEEGIFYKVPGRMGVYTLKKDTGDEVKELYEVSEESSDVQSDSQSLSNSSSTLSSNSSSSSSSTDNSNREGRRSRWKRKVPSRLSQPSSPQSGCSSPSISAGKVISPSQKHSKKALKQALKQQHQKKKQQHRRAGMPVSSNPHILLKAVKTTGNPTSAKTAWEGKQPYGQSSSPQNSSPSPSVKADNILSSLGKKASQHSDKLQAKQLKKTKCAEIDVETPDSILVNTNLRALINKHTFSLLPGDCQQRLLLLLPEVDRQAGADGSMKLSGSALNNEFFTSAAQGWKERLSEGEFTPEMQLRIRQETEKEKKVDPWKEQFYESYYGQNSELSLEESAKLTAETTSCLPLDTEIQRTLAEQLASIPKPKVFLFREETKPSEKIKENKEQAAVKKVKQTENKDVKTEVSDSNSSLKPFETDTLELSDSPKDIKKSIQEKNEDSSYQKEEEGKPSSTPQEYERMEQKNDLALATCKPKSPEIVKTASVTSSQKGNQENDEKEASASNFSSKELKRKSEDQDGTSSSPEKKLRVTNQQIFRSLPKSFHEATEQESDYKVKIACPQILSMPFPGSQVSPGVCFPPSTNSPGRTGARTLADIKAKAQLARAQRAAAAAAAATAASFGGTIPGPGPGGGGPGGGETSTASETNGNGSTSDLGRTGRGGGSRRSIFHHPKAQLQAEMQALHQTSAYTASRAQLQQTTTVQSRPTVISTSPILLEDTNTNIQKKADLDDTEGTVNPVSKASFGSGFLKTYISNRKDKEPSFSIGSAISSTKTLDVSPVCNKPADETESKTKTNNNRTVTVASDIAEKSPSANLGKTSALISSVSPVSIGKTATLISLSSEVPITSQAHVIRESIISSPLACSTLPAIPSLKAQKDPSSTGGFLSRASSNIPANNPLVTQLLQGKDVPLEQIMPKPLTKGEMKTVPLAPAEDRKLPTIASTPVFPSVGSDNEREGRDAKQSYLARQQLERILYQSGHLPQSQRILQFFAGKNLKEKNFDQSQGHEAPDKATQEQILQTLIKRAQGQNSVSVPHPAQLNLSHSGFQLEDISTSQRFMLGFVGRRTSKPAMSGHYLLNISTYGRVLDSFRRAPAMNLDNCMFLNGPDNTDKMECRECEREAVDDRSDDYVTDLDSEDTADEHEHIMISDHLGKSPASHSVEDLFDCYTPGKSLKLDALLPEKRASQKPGFHFLPGDHVYDGSSSARGFFPAAQVRMANVIGGGKILHHTSDFYKTSLRSADSQMHQSQLYSPLQSQRIYGNTAHLIGPAYGGTISVSTSPDVNHGPILQPTCNRGSDNTGNIMSFSVTVTTIPTSQTGNHGQPISVQAFTEDSNMDDSSKCYCRLKAMIMCKGCGAFCHDECIGPSKLCVSCLVVR</sequence>
<dbReference type="InterPro" id="IPR024811">
    <property type="entry name" value="ASX/ASX-like"/>
</dbReference>
<dbReference type="GO" id="GO:0008270">
    <property type="term" value="F:zinc ion binding"/>
    <property type="evidence" value="ECO:0007669"/>
    <property type="project" value="UniProtKB-KW"/>
</dbReference>
<name>A0A6P8PW43_GEOSA</name>
<dbReference type="KEGG" id="gsh:117356782"/>